<reference evidence="1 2" key="1">
    <citation type="submission" date="2023-08" db="EMBL/GenBank/DDBJ databases">
        <title>The draft genome sequence of Paracraurococcus sp. LOR1-02.</title>
        <authorList>
            <person name="Kingkaew E."/>
            <person name="Tanasupawat S."/>
        </authorList>
    </citation>
    <scope>NUCLEOTIDE SEQUENCE [LARGE SCALE GENOMIC DNA]</scope>
    <source>
        <strain evidence="1 2">LOR1-02</strain>
    </source>
</reference>
<evidence type="ECO:0000313" key="2">
    <source>
        <dbReference type="Proteomes" id="UP001243009"/>
    </source>
</evidence>
<name>A0ABT9EBK7_9PROT</name>
<dbReference type="Proteomes" id="UP001243009">
    <property type="component" value="Unassembled WGS sequence"/>
</dbReference>
<organism evidence="1 2">
    <name type="scientific">Paracraurococcus lichenis</name>
    <dbReference type="NCBI Taxonomy" id="3064888"/>
    <lineage>
        <taxon>Bacteria</taxon>
        <taxon>Pseudomonadati</taxon>
        <taxon>Pseudomonadota</taxon>
        <taxon>Alphaproteobacteria</taxon>
        <taxon>Acetobacterales</taxon>
        <taxon>Roseomonadaceae</taxon>
        <taxon>Paracraurococcus</taxon>
    </lineage>
</organism>
<dbReference type="EMBL" id="JAUTWS010000103">
    <property type="protein sequence ID" value="MDO9713597.1"/>
    <property type="molecule type" value="Genomic_DNA"/>
</dbReference>
<gene>
    <name evidence="1" type="ORF">Q7A36_35090</name>
</gene>
<proteinExistence type="predicted"/>
<accession>A0ABT9EBK7</accession>
<protein>
    <submittedName>
        <fullName evidence="1">Uncharacterized protein</fullName>
    </submittedName>
</protein>
<keyword evidence="2" id="KW-1185">Reference proteome</keyword>
<sequence length="97" mass="10917">MPSFLFLIENGAGGYLECADLTEARSRAERISATGWLFRCWSAGYSMGRRRRSSRKLVQLEHVSTLGKPPSEALATALDALANRHHVDFEFPARDYE</sequence>
<comment type="caution">
    <text evidence="1">The sequence shown here is derived from an EMBL/GenBank/DDBJ whole genome shotgun (WGS) entry which is preliminary data.</text>
</comment>
<evidence type="ECO:0000313" key="1">
    <source>
        <dbReference type="EMBL" id="MDO9713597.1"/>
    </source>
</evidence>
<dbReference type="RefSeq" id="WP_305108453.1">
    <property type="nucleotide sequence ID" value="NZ_JAUTWS010000103.1"/>
</dbReference>